<reference evidence="2 3" key="1">
    <citation type="journal article" date="2019" name="Int. J. Syst. Evol. Microbiol.">
        <title>The Global Catalogue of Microorganisms (GCM) 10K type strain sequencing project: providing services to taxonomists for standard genome sequencing and annotation.</title>
        <authorList>
            <consortium name="The Broad Institute Genomics Platform"/>
            <consortium name="The Broad Institute Genome Sequencing Center for Infectious Disease"/>
            <person name="Wu L."/>
            <person name="Ma J."/>
        </authorList>
    </citation>
    <scope>NUCLEOTIDE SEQUENCE [LARGE SCALE GENOMIC DNA]</scope>
    <source>
        <strain evidence="2 3">JCM 14559</strain>
    </source>
</reference>
<evidence type="ECO:0000313" key="3">
    <source>
        <dbReference type="Proteomes" id="UP001500897"/>
    </source>
</evidence>
<feature type="compositionally biased region" description="Low complexity" evidence="1">
    <location>
        <begin position="1"/>
        <end position="11"/>
    </location>
</feature>
<gene>
    <name evidence="2" type="ORF">GCM10009759_62710</name>
</gene>
<evidence type="ECO:0000256" key="1">
    <source>
        <dbReference type="SAM" id="MobiDB-lite"/>
    </source>
</evidence>
<dbReference type="Proteomes" id="UP001500897">
    <property type="component" value="Unassembled WGS sequence"/>
</dbReference>
<feature type="region of interest" description="Disordered" evidence="1">
    <location>
        <begin position="1"/>
        <end position="25"/>
    </location>
</feature>
<comment type="caution">
    <text evidence="2">The sequence shown here is derived from an EMBL/GenBank/DDBJ whole genome shotgun (WGS) entry which is preliminary data.</text>
</comment>
<keyword evidence="3" id="KW-1185">Reference proteome</keyword>
<proteinExistence type="predicted"/>
<sequence>MNARIRSAPGRAPRRRSPAPDPTSKWEAVRGRAAAVFDLGARLPAQVFRGLADEAVFCEFDVLLTPDAGPALAALARSHGDRQVDLLVVEGAGVAEPVLSLSVDATADDYWAEVGFDAVRDPLESVTVAARVVALTGPSGRWGCRGERDPEVAVLRGLPDGGARDDWSLRYGPCLGAADALAHWLPVTFRGRHVPDAHAAELSANYGARQGSRGRPG</sequence>
<protein>
    <submittedName>
        <fullName evidence="2">Uncharacterized protein</fullName>
    </submittedName>
</protein>
<name>A0ABN2XRS3_9ACTN</name>
<evidence type="ECO:0000313" key="2">
    <source>
        <dbReference type="EMBL" id="GAA2116850.1"/>
    </source>
</evidence>
<accession>A0ABN2XRS3</accession>
<organism evidence="2 3">
    <name type="scientific">Kitasatospora saccharophila</name>
    <dbReference type="NCBI Taxonomy" id="407973"/>
    <lineage>
        <taxon>Bacteria</taxon>
        <taxon>Bacillati</taxon>
        <taxon>Actinomycetota</taxon>
        <taxon>Actinomycetes</taxon>
        <taxon>Kitasatosporales</taxon>
        <taxon>Streptomycetaceae</taxon>
        <taxon>Kitasatospora</taxon>
    </lineage>
</organism>
<dbReference type="EMBL" id="BAAANS010000056">
    <property type="protein sequence ID" value="GAA2116850.1"/>
    <property type="molecule type" value="Genomic_DNA"/>
</dbReference>
<dbReference type="RefSeq" id="WP_344557054.1">
    <property type="nucleotide sequence ID" value="NZ_BAAANS010000056.1"/>
</dbReference>